<organism evidence="2 3">
    <name type="scientific">Methanocalculus taiwanensis</name>
    <dbReference type="NCBI Taxonomy" id="106207"/>
    <lineage>
        <taxon>Archaea</taxon>
        <taxon>Methanobacteriati</taxon>
        <taxon>Methanobacteriota</taxon>
        <taxon>Stenosarchaea group</taxon>
        <taxon>Methanomicrobia</taxon>
        <taxon>Methanomicrobiales</taxon>
        <taxon>Methanocalculaceae</taxon>
        <taxon>Methanocalculus</taxon>
    </lineage>
</organism>
<feature type="non-terminal residue" evidence="2">
    <location>
        <position position="487"/>
    </location>
</feature>
<reference evidence="2 3" key="1">
    <citation type="submission" date="2019-08" db="EMBL/GenBank/DDBJ databases">
        <authorList>
            <person name="Chen S.-C."/>
            <person name="Lai M.-C."/>
            <person name="You Y.-T."/>
        </authorList>
    </citation>
    <scope>NUCLEOTIDE SEQUENCE [LARGE SCALE GENOMIC DNA]</scope>
    <source>
        <strain evidence="2 3">P2F9704a</strain>
    </source>
</reference>
<dbReference type="SUPFAM" id="SSF49299">
    <property type="entry name" value="PKD domain"/>
    <property type="match status" value="1"/>
</dbReference>
<sequence length="487" mass="55525">MMFPVVGGEESSMNFDPEKEIAAYEIPCPTLSTEIDVVEEGGYGYDGEDSIIDWVFESPDTESYSEQWKPQNASISNILYESSCFFSIALSEGILISSNETSFLYEFPFNLNNQTISIIRITDSFDSFLPYVMDEEIINGSSLLLWSNVNLHESPDIIDQELIVWYTPLTKEYSNSSSGFSDINSSLEINGITRIGKNDELDDKCLDPTIDATREVKVNIYNINKESLPYPGRYYVDIYRLDGVQFETSGSVDIFSTTNIVQITLPKKLETGVDYQIYVFFKPSDSRTLKLKELWGKREINFGYWPTSYEYDFIRDHPCIDYIKFNGYYPPITIKQGEIVNIESRIRWDTTIWDFFTNPTTAKVYSYIKLTDSANNHVVLLKIPETLLYNNIMKGSSLSLQTTYKPKEPGKYYFVPYLESNCHDGSDRIIDQGLRSLAFTVDPIPPVAAFTASPTTGTAPLTVQFTDQSSNTPTSWKWEYSTGSTWT</sequence>
<evidence type="ECO:0000313" key="3">
    <source>
        <dbReference type="Proteomes" id="UP001524383"/>
    </source>
</evidence>
<dbReference type="InterPro" id="IPR035986">
    <property type="entry name" value="PKD_dom_sf"/>
</dbReference>
<dbReference type="InterPro" id="IPR013783">
    <property type="entry name" value="Ig-like_fold"/>
</dbReference>
<dbReference type="InterPro" id="IPR000601">
    <property type="entry name" value="PKD_dom"/>
</dbReference>
<gene>
    <name evidence="2" type="ORF">FTO68_11675</name>
</gene>
<keyword evidence="3" id="KW-1185">Reference proteome</keyword>
<evidence type="ECO:0000259" key="1">
    <source>
        <dbReference type="PROSITE" id="PS50093"/>
    </source>
</evidence>
<protein>
    <recommendedName>
        <fullName evidence="1">PKD domain-containing protein</fullName>
    </recommendedName>
</protein>
<comment type="caution">
    <text evidence="2">The sequence shown here is derived from an EMBL/GenBank/DDBJ whole genome shotgun (WGS) entry which is preliminary data.</text>
</comment>
<proteinExistence type="predicted"/>
<feature type="domain" description="PKD" evidence="1">
    <location>
        <begin position="446"/>
        <end position="487"/>
    </location>
</feature>
<dbReference type="EMBL" id="VOTZ01000059">
    <property type="protein sequence ID" value="MCQ1539627.1"/>
    <property type="molecule type" value="Genomic_DNA"/>
</dbReference>
<dbReference type="Gene3D" id="2.60.40.10">
    <property type="entry name" value="Immunoglobulins"/>
    <property type="match status" value="1"/>
</dbReference>
<accession>A0ABD4TMW2</accession>
<dbReference type="PROSITE" id="PS50093">
    <property type="entry name" value="PKD"/>
    <property type="match status" value="1"/>
</dbReference>
<name>A0ABD4TMW2_9EURY</name>
<dbReference type="AlphaFoldDB" id="A0ABD4TMW2"/>
<evidence type="ECO:0000313" key="2">
    <source>
        <dbReference type="EMBL" id="MCQ1539627.1"/>
    </source>
</evidence>
<dbReference type="Proteomes" id="UP001524383">
    <property type="component" value="Unassembled WGS sequence"/>
</dbReference>